<evidence type="ECO:0000313" key="3">
    <source>
        <dbReference type="Proteomes" id="UP001603857"/>
    </source>
</evidence>
<name>A0ABD1MQ98_9FABA</name>
<dbReference type="Proteomes" id="UP001603857">
    <property type="component" value="Unassembled WGS sequence"/>
</dbReference>
<dbReference type="AlphaFoldDB" id="A0ABD1MQ98"/>
<organism evidence="2 3">
    <name type="scientific">Flemingia macrophylla</name>
    <dbReference type="NCBI Taxonomy" id="520843"/>
    <lineage>
        <taxon>Eukaryota</taxon>
        <taxon>Viridiplantae</taxon>
        <taxon>Streptophyta</taxon>
        <taxon>Embryophyta</taxon>
        <taxon>Tracheophyta</taxon>
        <taxon>Spermatophyta</taxon>
        <taxon>Magnoliopsida</taxon>
        <taxon>eudicotyledons</taxon>
        <taxon>Gunneridae</taxon>
        <taxon>Pentapetalae</taxon>
        <taxon>rosids</taxon>
        <taxon>fabids</taxon>
        <taxon>Fabales</taxon>
        <taxon>Fabaceae</taxon>
        <taxon>Papilionoideae</taxon>
        <taxon>50 kb inversion clade</taxon>
        <taxon>NPAAA clade</taxon>
        <taxon>indigoferoid/millettioid clade</taxon>
        <taxon>Phaseoleae</taxon>
        <taxon>Flemingia</taxon>
    </lineage>
</organism>
<accession>A0ABD1MQ98</accession>
<dbReference type="EMBL" id="JBGMDY010000004">
    <property type="protein sequence ID" value="KAL2337993.1"/>
    <property type="molecule type" value="Genomic_DNA"/>
</dbReference>
<keyword evidence="1" id="KW-0812">Transmembrane</keyword>
<feature type="transmembrane region" description="Helical" evidence="1">
    <location>
        <begin position="29"/>
        <end position="49"/>
    </location>
</feature>
<proteinExistence type="predicted"/>
<evidence type="ECO:0000256" key="1">
    <source>
        <dbReference type="SAM" id="Phobius"/>
    </source>
</evidence>
<evidence type="ECO:0000313" key="2">
    <source>
        <dbReference type="EMBL" id="KAL2337993.1"/>
    </source>
</evidence>
<gene>
    <name evidence="2" type="ORF">Fmac_012439</name>
</gene>
<keyword evidence="1" id="KW-1133">Transmembrane helix</keyword>
<sequence>MEQLIVEKDESIEEEVSSWYLPVFWFSHFIKLYLFSALLCSIDFLFYIFTCRHLYALYCFQQISLKC</sequence>
<reference evidence="2 3" key="1">
    <citation type="submission" date="2024-08" db="EMBL/GenBank/DDBJ databases">
        <title>Insights into the chromosomal genome structure of Flemingia macrophylla.</title>
        <authorList>
            <person name="Ding Y."/>
            <person name="Zhao Y."/>
            <person name="Bi W."/>
            <person name="Wu M."/>
            <person name="Zhao G."/>
            <person name="Gong Y."/>
            <person name="Li W."/>
            <person name="Zhang P."/>
        </authorList>
    </citation>
    <scope>NUCLEOTIDE SEQUENCE [LARGE SCALE GENOMIC DNA]</scope>
    <source>
        <strain evidence="2">DYQJB</strain>
        <tissue evidence="2">Leaf</tissue>
    </source>
</reference>
<keyword evidence="1" id="KW-0472">Membrane</keyword>
<keyword evidence="3" id="KW-1185">Reference proteome</keyword>
<protein>
    <submittedName>
        <fullName evidence="2">Uncharacterized protein</fullName>
    </submittedName>
</protein>
<comment type="caution">
    <text evidence="2">The sequence shown here is derived from an EMBL/GenBank/DDBJ whole genome shotgun (WGS) entry which is preliminary data.</text>
</comment>